<keyword evidence="4" id="KW-0479">Metal-binding</keyword>
<keyword evidence="6" id="KW-0560">Oxidoreductase</keyword>
<dbReference type="GO" id="GO:0051539">
    <property type="term" value="F:4 iron, 4 sulfur cluster binding"/>
    <property type="evidence" value="ECO:0007669"/>
    <property type="project" value="UniProtKB-KW"/>
</dbReference>
<dbReference type="PROSITE" id="PS00198">
    <property type="entry name" value="4FE4S_FER_1"/>
    <property type="match status" value="1"/>
</dbReference>
<dbReference type="PROSITE" id="PS51257">
    <property type="entry name" value="PROKAR_LIPOPROTEIN"/>
    <property type="match status" value="1"/>
</dbReference>
<evidence type="ECO:0000256" key="3">
    <source>
        <dbReference type="ARBA" id="ARBA00022485"/>
    </source>
</evidence>
<dbReference type="SUPFAM" id="SSF51905">
    <property type="entry name" value="FAD/NAD(P)-binding domain"/>
    <property type="match status" value="1"/>
</dbReference>
<evidence type="ECO:0000313" key="11">
    <source>
        <dbReference type="Proteomes" id="UP000178082"/>
    </source>
</evidence>
<dbReference type="PANTHER" id="PTHR43498:SF1">
    <property type="entry name" value="COB--COM HETERODISULFIDE REDUCTASE IRON-SULFUR SUBUNIT A"/>
    <property type="match status" value="1"/>
</dbReference>
<dbReference type="Gene3D" id="3.50.50.60">
    <property type="entry name" value="FAD/NAD(P)-binding domain"/>
    <property type="match status" value="2"/>
</dbReference>
<sequence length="428" mass="46794">MVIKAIDKKVLVIGGGIAGVACAIELAKAGAEVNLVEKEHSLGGFAIRYGCKASGVCNKCSACIVNLKMNDLQMQNGIIILTGCEVIESSENEGKFDVKIKKTPRYVSLEKCISCGLCKEVCPVNGSAIRIVHQQSLPKAYFIDEGLCLRFKGEKCNLCEKVCPAKAVNYSEKEEIFGVGADSVVVACGFSPFDAKKRIQYRYGVFQNVITGINLEEQLRFKDGIRRPSDNAIPKKVAFIQCVGSRDINIGNDYCSQVCCLYAMRMAKVLKNESPEISVSIFYMDLQNLSKEASLFYEKCLKEINFVRAMPGDVGEREDKSIVINYEDIEKGEDRQEEFDLVVLSIGITPAESIKKIGKIFGLKTGESGFFQTSDPCDFTLTDKPNVFIAGACQGPKNIPASIAQGIAAAENVLINVKCKNPNVQNGF</sequence>
<dbReference type="InterPro" id="IPR039650">
    <property type="entry name" value="HdrA-like"/>
</dbReference>
<proteinExistence type="inferred from homology"/>
<feature type="domain" description="4Fe-4S ferredoxin-type" evidence="9">
    <location>
        <begin position="103"/>
        <end position="134"/>
    </location>
</feature>
<dbReference type="InterPro" id="IPR023753">
    <property type="entry name" value="FAD/NAD-binding_dom"/>
</dbReference>
<name>A0A1F7SEH2_9BACT</name>
<dbReference type="InterPro" id="IPR036188">
    <property type="entry name" value="FAD/NAD-bd_sf"/>
</dbReference>
<accession>A0A1F7SEH2</accession>
<keyword evidence="8" id="KW-0411">Iron-sulfur</keyword>
<evidence type="ECO:0000256" key="8">
    <source>
        <dbReference type="ARBA" id="ARBA00023014"/>
    </source>
</evidence>
<dbReference type="EMBL" id="MGDI01000033">
    <property type="protein sequence ID" value="OGL52183.1"/>
    <property type="molecule type" value="Genomic_DNA"/>
</dbReference>
<keyword evidence="5" id="KW-0274">FAD</keyword>
<dbReference type="InterPro" id="IPR017900">
    <property type="entry name" value="4Fe4S_Fe_S_CS"/>
</dbReference>
<dbReference type="Gene3D" id="3.30.70.20">
    <property type="match status" value="1"/>
</dbReference>
<dbReference type="InterPro" id="IPR017896">
    <property type="entry name" value="4Fe4S_Fe-S-bd"/>
</dbReference>
<keyword evidence="5" id="KW-0285">Flavoprotein</keyword>
<keyword evidence="7" id="KW-0408">Iron</keyword>
<evidence type="ECO:0000256" key="6">
    <source>
        <dbReference type="ARBA" id="ARBA00023002"/>
    </source>
</evidence>
<feature type="domain" description="4Fe-4S ferredoxin-type" evidence="9">
    <location>
        <begin position="139"/>
        <end position="173"/>
    </location>
</feature>
<dbReference type="Pfam" id="PF00037">
    <property type="entry name" value="Fer4"/>
    <property type="match status" value="1"/>
</dbReference>
<evidence type="ECO:0000256" key="1">
    <source>
        <dbReference type="ARBA" id="ARBA00001974"/>
    </source>
</evidence>
<comment type="caution">
    <text evidence="10">The sequence shown here is derived from an EMBL/GenBank/DDBJ whole genome shotgun (WGS) entry which is preliminary data.</text>
</comment>
<keyword evidence="3" id="KW-0004">4Fe-4S</keyword>
<reference evidence="10 11" key="1">
    <citation type="journal article" date="2016" name="Nat. Commun.">
        <title>Thousands of microbial genomes shed light on interconnected biogeochemical processes in an aquifer system.</title>
        <authorList>
            <person name="Anantharaman K."/>
            <person name="Brown C.T."/>
            <person name="Hug L.A."/>
            <person name="Sharon I."/>
            <person name="Castelle C.J."/>
            <person name="Probst A.J."/>
            <person name="Thomas B.C."/>
            <person name="Singh A."/>
            <person name="Wilkins M.J."/>
            <person name="Karaoz U."/>
            <person name="Brodie E.L."/>
            <person name="Williams K.H."/>
            <person name="Hubbard S.S."/>
            <person name="Banfield J.F."/>
        </authorList>
    </citation>
    <scope>NUCLEOTIDE SEQUENCE [LARGE SCALE GENOMIC DNA]</scope>
</reference>
<dbReference type="Pfam" id="PF07992">
    <property type="entry name" value="Pyr_redox_2"/>
    <property type="match status" value="2"/>
</dbReference>
<comment type="similarity">
    <text evidence="2">Belongs to the HdrA family.</text>
</comment>
<dbReference type="PROSITE" id="PS51379">
    <property type="entry name" value="4FE4S_FER_2"/>
    <property type="match status" value="2"/>
</dbReference>
<dbReference type="PRINTS" id="PR00411">
    <property type="entry name" value="PNDRDTASEI"/>
</dbReference>
<dbReference type="AlphaFoldDB" id="A0A1F7SEH2"/>
<dbReference type="GO" id="GO:0016491">
    <property type="term" value="F:oxidoreductase activity"/>
    <property type="evidence" value="ECO:0007669"/>
    <property type="project" value="UniProtKB-KW"/>
</dbReference>
<evidence type="ECO:0000259" key="9">
    <source>
        <dbReference type="PROSITE" id="PS51379"/>
    </source>
</evidence>
<evidence type="ECO:0000256" key="7">
    <source>
        <dbReference type="ARBA" id="ARBA00023004"/>
    </source>
</evidence>
<evidence type="ECO:0000256" key="5">
    <source>
        <dbReference type="ARBA" id="ARBA00022827"/>
    </source>
</evidence>
<dbReference type="Proteomes" id="UP000178082">
    <property type="component" value="Unassembled WGS sequence"/>
</dbReference>
<dbReference type="PANTHER" id="PTHR43498">
    <property type="entry name" value="FERREDOXIN:COB-COM HETERODISULFIDE REDUCTASE SUBUNIT A"/>
    <property type="match status" value="1"/>
</dbReference>
<dbReference type="STRING" id="1817883.A3G31_07135"/>
<evidence type="ECO:0000256" key="4">
    <source>
        <dbReference type="ARBA" id="ARBA00022723"/>
    </source>
</evidence>
<evidence type="ECO:0000256" key="2">
    <source>
        <dbReference type="ARBA" id="ARBA00006561"/>
    </source>
</evidence>
<evidence type="ECO:0000313" key="10">
    <source>
        <dbReference type="EMBL" id="OGL52183.1"/>
    </source>
</evidence>
<comment type="cofactor">
    <cofactor evidence="1">
        <name>FAD</name>
        <dbReference type="ChEBI" id="CHEBI:57692"/>
    </cofactor>
</comment>
<gene>
    <name evidence="10" type="ORF">A3G31_07135</name>
</gene>
<protein>
    <recommendedName>
        <fullName evidence="9">4Fe-4S ferredoxin-type domain-containing protein</fullName>
    </recommendedName>
</protein>
<dbReference type="GO" id="GO:0046872">
    <property type="term" value="F:metal ion binding"/>
    <property type="evidence" value="ECO:0007669"/>
    <property type="project" value="UniProtKB-KW"/>
</dbReference>
<organism evidence="10 11">
    <name type="scientific">Candidatus Schekmanbacteria bacterium RIFCSPLOWO2_12_FULL_38_15</name>
    <dbReference type="NCBI Taxonomy" id="1817883"/>
    <lineage>
        <taxon>Bacteria</taxon>
        <taxon>Candidatus Schekmaniibacteriota</taxon>
    </lineage>
</organism>